<dbReference type="AlphaFoldDB" id="A0A9X0A5C2"/>
<comment type="caution">
    <text evidence="7">The sequence shown here is derived from an EMBL/GenBank/DDBJ whole genome shotgun (WGS) entry which is preliminary data.</text>
</comment>
<dbReference type="EMBL" id="MU825404">
    <property type="protein sequence ID" value="KAJ7391899.1"/>
    <property type="molecule type" value="Genomic_DNA"/>
</dbReference>
<keyword evidence="2 5" id="KW-0812">Transmembrane</keyword>
<feature type="transmembrane region" description="Helical" evidence="5">
    <location>
        <begin position="12"/>
        <end position="29"/>
    </location>
</feature>
<dbReference type="InterPro" id="IPR036259">
    <property type="entry name" value="MFS_trans_sf"/>
</dbReference>
<dbReference type="InterPro" id="IPR020846">
    <property type="entry name" value="MFS_dom"/>
</dbReference>
<feature type="domain" description="Major facilitator superfamily (MFS) profile" evidence="6">
    <location>
        <begin position="23"/>
        <end position="308"/>
    </location>
</feature>
<evidence type="ECO:0000256" key="2">
    <source>
        <dbReference type="ARBA" id="ARBA00022692"/>
    </source>
</evidence>
<dbReference type="Gene3D" id="1.20.1250.20">
    <property type="entry name" value="MFS general substrate transporter like domains"/>
    <property type="match status" value="1"/>
</dbReference>
<dbReference type="OrthoDB" id="5969161at2759"/>
<keyword evidence="3 5" id="KW-1133">Transmembrane helix</keyword>
<keyword evidence="8" id="KW-1185">Reference proteome</keyword>
<organism evidence="7 8">
    <name type="scientific">Desmophyllum pertusum</name>
    <dbReference type="NCBI Taxonomy" id="174260"/>
    <lineage>
        <taxon>Eukaryota</taxon>
        <taxon>Metazoa</taxon>
        <taxon>Cnidaria</taxon>
        <taxon>Anthozoa</taxon>
        <taxon>Hexacorallia</taxon>
        <taxon>Scleractinia</taxon>
        <taxon>Caryophylliina</taxon>
        <taxon>Caryophylliidae</taxon>
        <taxon>Desmophyllum</taxon>
    </lineage>
</organism>
<evidence type="ECO:0000256" key="1">
    <source>
        <dbReference type="ARBA" id="ARBA00004141"/>
    </source>
</evidence>
<feature type="transmembrane region" description="Helical" evidence="5">
    <location>
        <begin position="190"/>
        <end position="212"/>
    </location>
</feature>
<dbReference type="GO" id="GO:0016020">
    <property type="term" value="C:membrane"/>
    <property type="evidence" value="ECO:0007669"/>
    <property type="project" value="UniProtKB-SubCell"/>
</dbReference>
<evidence type="ECO:0000256" key="4">
    <source>
        <dbReference type="ARBA" id="ARBA00023136"/>
    </source>
</evidence>
<evidence type="ECO:0000256" key="5">
    <source>
        <dbReference type="SAM" id="Phobius"/>
    </source>
</evidence>
<dbReference type="GO" id="GO:0022857">
    <property type="term" value="F:transmembrane transporter activity"/>
    <property type="evidence" value="ECO:0007669"/>
    <property type="project" value="InterPro"/>
</dbReference>
<accession>A0A9X0A5C2</accession>
<feature type="transmembrane region" description="Helical" evidence="5">
    <location>
        <begin position="133"/>
        <end position="150"/>
    </location>
</feature>
<comment type="subcellular location">
    <subcellularLocation>
        <location evidence="1">Membrane</location>
        <topology evidence="1">Multi-pass membrane protein</topology>
    </subcellularLocation>
</comment>
<dbReference type="InterPro" id="IPR005828">
    <property type="entry name" value="MFS_sugar_transport-like"/>
</dbReference>
<feature type="transmembrane region" description="Helical" evidence="5">
    <location>
        <begin position="218"/>
        <end position="237"/>
    </location>
</feature>
<gene>
    <name evidence="7" type="ORF">OS493_016195</name>
</gene>
<evidence type="ECO:0000259" key="6">
    <source>
        <dbReference type="PROSITE" id="PS50850"/>
    </source>
</evidence>
<proteinExistence type="predicted"/>
<dbReference type="PANTHER" id="PTHR24064">
    <property type="entry name" value="SOLUTE CARRIER FAMILY 22 MEMBER"/>
    <property type="match status" value="1"/>
</dbReference>
<dbReference type="SUPFAM" id="SSF103473">
    <property type="entry name" value="MFS general substrate transporter"/>
    <property type="match status" value="1"/>
</dbReference>
<evidence type="ECO:0000313" key="8">
    <source>
        <dbReference type="Proteomes" id="UP001163046"/>
    </source>
</evidence>
<evidence type="ECO:0000313" key="7">
    <source>
        <dbReference type="EMBL" id="KAJ7391899.1"/>
    </source>
</evidence>
<dbReference type="PROSITE" id="PS50850">
    <property type="entry name" value="MFS"/>
    <property type="match status" value="1"/>
</dbReference>
<reference evidence="7" key="1">
    <citation type="submission" date="2023-01" db="EMBL/GenBank/DDBJ databases">
        <title>Genome assembly of the deep-sea coral Lophelia pertusa.</title>
        <authorList>
            <person name="Herrera S."/>
            <person name="Cordes E."/>
        </authorList>
    </citation>
    <scope>NUCLEOTIDE SEQUENCE</scope>
    <source>
        <strain evidence="7">USNM1676648</strain>
        <tissue evidence="7">Polyp</tissue>
    </source>
</reference>
<evidence type="ECO:0000256" key="3">
    <source>
        <dbReference type="ARBA" id="ARBA00022989"/>
    </source>
</evidence>
<dbReference type="Pfam" id="PF00083">
    <property type="entry name" value="Sugar_tr"/>
    <property type="match status" value="1"/>
</dbReference>
<feature type="transmembrane region" description="Helical" evidence="5">
    <location>
        <begin position="100"/>
        <end position="121"/>
    </location>
</feature>
<keyword evidence="4 5" id="KW-0472">Membrane</keyword>
<sequence>MALSVDEMLEKIGSMGLYQIRLIFILSYIEWFNMTFQVMVPTFISAEPKWMCAGNTSACNFTGQFTAVDDRRCHMPREAWKFADDFTSVVTRFDLVCDKAILSSLSTSLVFAGWLVGALIGGVLGDKIGRKPVLLVFSFTCSVFGLLASFPHHFWVFILFRLLAGLSIGCGSMGIYVMATEFVGKRHRHVAGTSLWYSWTLGLVMLAGLAYGVRDWRILSIICAVPGLPSLLAWRFTPESARYLLLKGRVTETEEILREIAATNKKEYPEEPLSNPNADGKVQSMGDFRDLFRTKKMLHRTLVSWYAW</sequence>
<dbReference type="Proteomes" id="UP001163046">
    <property type="component" value="Unassembled WGS sequence"/>
</dbReference>
<protein>
    <recommendedName>
        <fullName evidence="6">Major facilitator superfamily (MFS) profile domain-containing protein</fullName>
    </recommendedName>
</protein>
<feature type="transmembrane region" description="Helical" evidence="5">
    <location>
        <begin position="156"/>
        <end position="178"/>
    </location>
</feature>
<name>A0A9X0A5C2_9CNID</name>